<dbReference type="GO" id="GO:0009236">
    <property type="term" value="P:cobalamin biosynthetic process"/>
    <property type="evidence" value="ECO:0007669"/>
    <property type="project" value="InterPro"/>
</dbReference>
<gene>
    <name evidence="3" type="ORF">SAMN05216366_10671</name>
</gene>
<dbReference type="InterPro" id="IPR002750">
    <property type="entry name" value="CobE/GbiG_C"/>
</dbReference>
<evidence type="ECO:0000259" key="2">
    <source>
        <dbReference type="Pfam" id="PF11760"/>
    </source>
</evidence>
<organism evidence="3 4">
    <name type="scientific">Selenomonas ruminantium</name>
    <dbReference type="NCBI Taxonomy" id="971"/>
    <lineage>
        <taxon>Bacteria</taxon>
        <taxon>Bacillati</taxon>
        <taxon>Bacillota</taxon>
        <taxon>Negativicutes</taxon>
        <taxon>Selenomonadales</taxon>
        <taxon>Selenomonadaceae</taxon>
        <taxon>Selenomonas</taxon>
    </lineage>
</organism>
<dbReference type="RefSeq" id="WP_074571698.1">
    <property type="nucleotide sequence ID" value="NZ_FNJQ01000006.1"/>
</dbReference>
<protein>
    <submittedName>
        <fullName evidence="3">Cobalt-precorrin 5A acetaldehyde-lyase</fullName>
    </submittedName>
</protein>
<accession>A0A1H0PZ51</accession>
<dbReference type="PANTHER" id="PTHR37477">
    <property type="entry name" value="COBALT-PRECORRIN-5A HYDROLASE"/>
    <property type="match status" value="1"/>
</dbReference>
<dbReference type="Pfam" id="PF11760">
    <property type="entry name" value="CbiG_N"/>
    <property type="match status" value="1"/>
</dbReference>
<dbReference type="InterPro" id="IPR021744">
    <property type="entry name" value="CbiG_N"/>
</dbReference>
<dbReference type="OrthoDB" id="9781023at2"/>
<dbReference type="InterPro" id="IPR036518">
    <property type="entry name" value="CobE/GbiG_C_sf"/>
</dbReference>
<keyword evidence="3" id="KW-0456">Lyase</keyword>
<sequence length="370" mass="40765">MRLACMALTEQGLQLAQTIRQCLDQYVDIYVSEKLAPDDASRKRLQVHTFHKLSEAVESNFFAYEGLIFVMATGIVVRTLAPLLQDKLTDPAVVVFDEQGRHGISLLSGHVGGANELTSQLCQAIGAAPVITTATDANELLAPDVLATRLGLRPWPKVRIKTLNAGLLAGKKIHWRIDQTLPHSVFYRRKLEQLGQSVDLCVTSQLLAFLPEERDQLEAVIMAERQLPELAALPPNVLCLTPRRLIAGVGCRRGTPAAMVMSALDMACRMIGRDRSFIDALASTIVKKHEAGILYAGDSLVRPVKFYENDEMARMIAAHQLEESEFVKEHIGIGNVCEAAAYCAVGERGGRLALRKTNFEKVTVALLWEK</sequence>
<feature type="domain" description="Cobalamin synthesis G N-terminal" evidence="2">
    <location>
        <begin position="56"/>
        <end position="136"/>
    </location>
</feature>
<dbReference type="SUPFAM" id="SSF159664">
    <property type="entry name" value="CobE/GbiG C-terminal domain-like"/>
    <property type="match status" value="1"/>
</dbReference>
<dbReference type="InterPro" id="IPR038029">
    <property type="entry name" value="GbiG_N_sf"/>
</dbReference>
<feature type="domain" description="CobE/GbiG C-terminal" evidence="1">
    <location>
        <begin position="245"/>
        <end position="366"/>
    </location>
</feature>
<evidence type="ECO:0000259" key="1">
    <source>
        <dbReference type="Pfam" id="PF01890"/>
    </source>
</evidence>
<dbReference type="EMBL" id="FNJQ01000006">
    <property type="protein sequence ID" value="SDP10334.1"/>
    <property type="molecule type" value="Genomic_DNA"/>
</dbReference>
<name>A0A1H0PZ51_SELRU</name>
<dbReference type="InterPro" id="IPR052553">
    <property type="entry name" value="CbiG_hydrolase"/>
</dbReference>
<dbReference type="Gene3D" id="3.30.420.180">
    <property type="entry name" value="CobE/GbiG C-terminal domain"/>
    <property type="match status" value="1"/>
</dbReference>
<evidence type="ECO:0000313" key="3">
    <source>
        <dbReference type="EMBL" id="SDP10334.1"/>
    </source>
</evidence>
<evidence type="ECO:0000313" key="4">
    <source>
        <dbReference type="Proteomes" id="UP000182412"/>
    </source>
</evidence>
<dbReference type="AlphaFoldDB" id="A0A1H0PZ51"/>
<dbReference type="SUPFAM" id="SSF159672">
    <property type="entry name" value="CbiG N-terminal domain-like"/>
    <property type="match status" value="1"/>
</dbReference>
<dbReference type="Proteomes" id="UP000182412">
    <property type="component" value="Unassembled WGS sequence"/>
</dbReference>
<dbReference type="Pfam" id="PF01890">
    <property type="entry name" value="CbiG_C"/>
    <property type="match status" value="1"/>
</dbReference>
<dbReference type="Gene3D" id="3.40.50.11220">
    <property type="match status" value="1"/>
</dbReference>
<reference evidence="3 4" key="1">
    <citation type="submission" date="2016-10" db="EMBL/GenBank/DDBJ databases">
        <authorList>
            <person name="de Groot N.N."/>
        </authorList>
    </citation>
    <scope>NUCLEOTIDE SEQUENCE [LARGE SCALE GENOMIC DNA]</scope>
    <source>
        <strain evidence="3 4">S137</strain>
    </source>
</reference>
<proteinExistence type="predicted"/>
<dbReference type="PANTHER" id="PTHR37477:SF1">
    <property type="entry name" value="COBALT-PRECORRIN-5A HYDROLASE"/>
    <property type="match status" value="1"/>
</dbReference>
<dbReference type="GO" id="GO:0016829">
    <property type="term" value="F:lyase activity"/>
    <property type="evidence" value="ECO:0007669"/>
    <property type="project" value="UniProtKB-KW"/>
</dbReference>